<feature type="transmembrane region" description="Helical" evidence="1">
    <location>
        <begin position="68"/>
        <end position="93"/>
    </location>
</feature>
<dbReference type="Pfam" id="PF13858">
    <property type="entry name" value="DUF4199"/>
    <property type="match status" value="1"/>
</dbReference>
<evidence type="ECO:0000313" key="2">
    <source>
        <dbReference type="EMBL" id="AWV98679.1"/>
    </source>
</evidence>
<feature type="transmembrane region" description="Helical" evidence="1">
    <location>
        <begin position="140"/>
        <end position="163"/>
    </location>
</feature>
<gene>
    <name evidence="2" type="ORF">DJ013_11050</name>
</gene>
<organism evidence="2 3">
    <name type="scientific">Arcticibacterium luteifluviistationis</name>
    <dbReference type="NCBI Taxonomy" id="1784714"/>
    <lineage>
        <taxon>Bacteria</taxon>
        <taxon>Pseudomonadati</taxon>
        <taxon>Bacteroidota</taxon>
        <taxon>Cytophagia</taxon>
        <taxon>Cytophagales</taxon>
        <taxon>Leadbetterellaceae</taxon>
        <taxon>Arcticibacterium</taxon>
    </lineage>
</organism>
<keyword evidence="3" id="KW-1185">Reference proteome</keyword>
<keyword evidence="1" id="KW-1133">Transmembrane helix</keyword>
<proteinExistence type="predicted"/>
<dbReference type="AlphaFoldDB" id="A0A2Z4GBK4"/>
<reference evidence="2 3" key="1">
    <citation type="submission" date="2018-05" db="EMBL/GenBank/DDBJ databases">
        <title>Complete genome sequence of Arcticibacterium luteifluviistationis SM1504T, a cytophagaceae bacterium isolated from Arctic surface seawater.</title>
        <authorList>
            <person name="Li Y."/>
            <person name="Qin Q.-L."/>
        </authorList>
    </citation>
    <scope>NUCLEOTIDE SEQUENCE [LARGE SCALE GENOMIC DNA]</scope>
    <source>
        <strain evidence="2 3">SM1504</strain>
    </source>
</reference>
<accession>A0A2Z4GBK4</accession>
<dbReference type="RefSeq" id="WP_111371872.1">
    <property type="nucleotide sequence ID" value="NZ_CP029480.1"/>
</dbReference>
<dbReference type="KEGG" id="als:DJ013_11050"/>
<dbReference type="Proteomes" id="UP000249873">
    <property type="component" value="Chromosome"/>
</dbReference>
<dbReference type="OrthoDB" id="1122768at2"/>
<evidence type="ECO:0000256" key="1">
    <source>
        <dbReference type="SAM" id="Phobius"/>
    </source>
</evidence>
<keyword evidence="1" id="KW-0812">Transmembrane</keyword>
<name>A0A2Z4GBK4_9BACT</name>
<dbReference type="InterPro" id="IPR025250">
    <property type="entry name" value="DUF4199"/>
</dbReference>
<sequence>MEQQPSSARIALKWGVICALATIILSTIINVTGMWKSTGASFLSIIPLVAFLVLAMKEYREANGEFMTYGEGLSVGMLTGAISALISSLWGMLYTTIIDPTFLGQVRDFQIEKMEESGLDEAQIDQALQMTEKFTGGGMMFIMGVLGSIFFAFIVSLVVAAIMKKNKPVF</sequence>
<feature type="transmembrane region" description="Helical" evidence="1">
    <location>
        <begin position="38"/>
        <end position="56"/>
    </location>
</feature>
<keyword evidence="1" id="KW-0472">Membrane</keyword>
<evidence type="ECO:0000313" key="3">
    <source>
        <dbReference type="Proteomes" id="UP000249873"/>
    </source>
</evidence>
<dbReference type="EMBL" id="CP029480">
    <property type="protein sequence ID" value="AWV98679.1"/>
    <property type="molecule type" value="Genomic_DNA"/>
</dbReference>
<feature type="transmembrane region" description="Helical" evidence="1">
    <location>
        <begin position="12"/>
        <end position="32"/>
    </location>
</feature>
<protein>
    <submittedName>
        <fullName evidence="2">DUF4199 domain-containing protein</fullName>
    </submittedName>
</protein>